<evidence type="ECO:0000313" key="2">
    <source>
        <dbReference type="Proteomes" id="UP001501771"/>
    </source>
</evidence>
<name>A0ABN2Z8N9_9ACTN</name>
<comment type="caution">
    <text evidence="1">The sequence shown here is derived from an EMBL/GenBank/DDBJ whole genome shotgun (WGS) entry which is preliminary data.</text>
</comment>
<protein>
    <submittedName>
        <fullName evidence="1">Gas vesicle protein GvpG</fullName>
    </submittedName>
</protein>
<organism evidence="1 2">
    <name type="scientific">Nocardioides koreensis</name>
    <dbReference type="NCBI Taxonomy" id="433651"/>
    <lineage>
        <taxon>Bacteria</taxon>
        <taxon>Bacillati</taxon>
        <taxon>Actinomycetota</taxon>
        <taxon>Actinomycetes</taxon>
        <taxon>Propionibacteriales</taxon>
        <taxon>Nocardioidaceae</taxon>
        <taxon>Nocardioides</taxon>
    </lineage>
</organism>
<reference evidence="2" key="1">
    <citation type="journal article" date="2019" name="Int. J. Syst. Evol. Microbiol.">
        <title>The Global Catalogue of Microorganisms (GCM) 10K type strain sequencing project: providing services to taxonomists for standard genome sequencing and annotation.</title>
        <authorList>
            <consortium name="The Broad Institute Genomics Platform"/>
            <consortium name="The Broad Institute Genome Sequencing Center for Infectious Disease"/>
            <person name="Wu L."/>
            <person name="Ma J."/>
        </authorList>
    </citation>
    <scope>NUCLEOTIDE SEQUENCE [LARGE SCALE GENOMIC DNA]</scope>
    <source>
        <strain evidence="2">JCM 16022</strain>
    </source>
</reference>
<keyword evidence="2" id="KW-1185">Reference proteome</keyword>
<dbReference type="Pfam" id="PF05120">
    <property type="entry name" value="GvpG"/>
    <property type="match status" value="1"/>
</dbReference>
<dbReference type="RefSeq" id="WP_344147472.1">
    <property type="nucleotide sequence ID" value="NZ_BAAAQR010000001.1"/>
</dbReference>
<dbReference type="EMBL" id="BAAAQR010000001">
    <property type="protein sequence ID" value="GAA2138455.1"/>
    <property type="molecule type" value="Genomic_DNA"/>
</dbReference>
<proteinExistence type="predicted"/>
<sequence>MGLISGILGLPLAPLRGTVAVAEQVLRQAEETFYDPATIRAELEEVDRRRQSGELTDDEATAWEDELVERLMEGQRRLREE</sequence>
<gene>
    <name evidence="1" type="ORF">GCM10009844_06500</name>
</gene>
<dbReference type="Proteomes" id="UP001501771">
    <property type="component" value="Unassembled WGS sequence"/>
</dbReference>
<accession>A0ABN2Z8N9</accession>
<evidence type="ECO:0000313" key="1">
    <source>
        <dbReference type="EMBL" id="GAA2138455.1"/>
    </source>
</evidence>
<dbReference type="InterPro" id="IPR007804">
    <property type="entry name" value="GvpG"/>
</dbReference>